<sequence>MNTKVLKIPFGLISAPHYHNALKLDGLSIVESCSHTNSTSKKGSQYLEEAMLLVVLEGTNVITHGKMEYVIRKNEMILMKKASQINYDKIGNPEMGYLYESMMFFLKEEFIIDFIKMARIESVETAEAARICPKPVNDRLLKFFESVKPYFHDQEQIDGGLIRLKMLELLYDLTSTDRNLLQQLLQLKQQVYADIPTVVEENYANPISLNDLAYLCGRSLSSFKRDFHAIYHTTPAAWIRQKRLTKAREMLATGMSVKNVCYSLGFESSAHFSRLFKAHFGQSPSASKQLI</sequence>
<keyword evidence="1" id="KW-0805">Transcription regulation</keyword>
<dbReference type="GO" id="GO:0043565">
    <property type="term" value="F:sequence-specific DNA binding"/>
    <property type="evidence" value="ECO:0007669"/>
    <property type="project" value="InterPro"/>
</dbReference>
<dbReference type="EMBL" id="CP001699">
    <property type="protein sequence ID" value="ACU62027.1"/>
    <property type="molecule type" value="Genomic_DNA"/>
</dbReference>
<feature type="domain" description="HTH araC/xylS-type" evidence="4">
    <location>
        <begin position="193"/>
        <end position="290"/>
    </location>
</feature>
<dbReference type="SUPFAM" id="SSF46689">
    <property type="entry name" value="Homeodomain-like"/>
    <property type="match status" value="2"/>
</dbReference>
<evidence type="ECO:0000256" key="2">
    <source>
        <dbReference type="ARBA" id="ARBA00023125"/>
    </source>
</evidence>
<keyword evidence="3" id="KW-0804">Transcription</keyword>
<evidence type="ECO:0000259" key="4">
    <source>
        <dbReference type="PROSITE" id="PS01124"/>
    </source>
</evidence>
<organism evidence="5 6">
    <name type="scientific">Chitinophaga pinensis (strain ATCC 43595 / DSM 2588 / LMG 13176 / NBRC 15968 / NCIMB 11800 / UQM 2034)</name>
    <dbReference type="NCBI Taxonomy" id="485918"/>
    <lineage>
        <taxon>Bacteria</taxon>
        <taxon>Pseudomonadati</taxon>
        <taxon>Bacteroidota</taxon>
        <taxon>Chitinophagia</taxon>
        <taxon>Chitinophagales</taxon>
        <taxon>Chitinophagaceae</taxon>
        <taxon>Chitinophaga</taxon>
    </lineage>
</organism>
<reference evidence="6" key="1">
    <citation type="submission" date="2009-08" db="EMBL/GenBank/DDBJ databases">
        <title>The complete genome of Chitinophaga pinensis DSM 2588.</title>
        <authorList>
            <consortium name="US DOE Joint Genome Institute (JGI-PGF)"/>
            <person name="Lucas S."/>
            <person name="Copeland A."/>
            <person name="Lapidus A."/>
            <person name="Glavina del Rio T."/>
            <person name="Dalin E."/>
            <person name="Tice H."/>
            <person name="Bruce D."/>
            <person name="Goodwin L."/>
            <person name="Pitluck S."/>
            <person name="Kyrpides N."/>
            <person name="Mavromatis K."/>
            <person name="Ivanova N."/>
            <person name="Mikhailova N."/>
            <person name="Sims D."/>
            <person name="Meinche L."/>
            <person name="Brettin T."/>
            <person name="Detter J.C."/>
            <person name="Han C."/>
            <person name="Larimer F."/>
            <person name="Land M."/>
            <person name="Hauser L."/>
            <person name="Markowitz V."/>
            <person name="Cheng J.-F."/>
            <person name="Hugenholtz P."/>
            <person name="Woyke T."/>
            <person name="Wu D."/>
            <person name="Spring S."/>
            <person name="Klenk H.-P."/>
            <person name="Eisen J.A."/>
        </authorList>
    </citation>
    <scope>NUCLEOTIDE SEQUENCE [LARGE SCALE GENOMIC DNA]</scope>
    <source>
        <strain evidence="6">ATCC 43595 / DSM 2588 / LMG 13176 / NBRC 15968 / NCIMB 11800 / UQM 2034</strain>
    </source>
</reference>
<dbReference type="Gene3D" id="1.10.10.60">
    <property type="entry name" value="Homeodomain-like"/>
    <property type="match status" value="1"/>
</dbReference>
<evidence type="ECO:0000256" key="1">
    <source>
        <dbReference type="ARBA" id="ARBA00023015"/>
    </source>
</evidence>
<name>A0A979G7F8_CHIPD</name>
<evidence type="ECO:0000313" key="6">
    <source>
        <dbReference type="Proteomes" id="UP000002215"/>
    </source>
</evidence>
<dbReference type="PANTHER" id="PTHR43280">
    <property type="entry name" value="ARAC-FAMILY TRANSCRIPTIONAL REGULATOR"/>
    <property type="match status" value="1"/>
</dbReference>
<protein>
    <submittedName>
        <fullName evidence="5">Transcriptional regulator, AraC family</fullName>
    </submittedName>
</protein>
<evidence type="ECO:0000313" key="5">
    <source>
        <dbReference type="EMBL" id="ACU62027.1"/>
    </source>
</evidence>
<accession>A0A979G7F8</accession>
<dbReference type="Pfam" id="PF22200">
    <property type="entry name" value="ExsA_N"/>
    <property type="match status" value="1"/>
</dbReference>
<dbReference type="GO" id="GO:0003700">
    <property type="term" value="F:DNA-binding transcription factor activity"/>
    <property type="evidence" value="ECO:0007669"/>
    <property type="project" value="InterPro"/>
</dbReference>
<dbReference type="Pfam" id="PF12833">
    <property type="entry name" value="HTH_18"/>
    <property type="match status" value="1"/>
</dbReference>
<dbReference type="InterPro" id="IPR054015">
    <property type="entry name" value="ExsA-like_N"/>
</dbReference>
<dbReference type="SMART" id="SM00342">
    <property type="entry name" value="HTH_ARAC"/>
    <property type="match status" value="1"/>
</dbReference>
<dbReference type="InterPro" id="IPR018062">
    <property type="entry name" value="HTH_AraC-typ_CS"/>
</dbReference>
<dbReference type="PANTHER" id="PTHR43280:SF10">
    <property type="entry name" value="REGULATORY PROTEIN POCR"/>
    <property type="match status" value="1"/>
</dbReference>
<dbReference type="KEGG" id="cpi:Cpin_4585"/>
<reference evidence="5 6" key="2">
    <citation type="journal article" date="2010" name="Stand. Genomic Sci.">
        <title>Complete genome sequence of Chitinophaga pinensis type strain (UQM 2034).</title>
        <authorList>
            <person name="Glavina Del Rio T."/>
            <person name="Abt B."/>
            <person name="Spring S."/>
            <person name="Lapidus A."/>
            <person name="Nolan M."/>
            <person name="Tice H."/>
            <person name="Copeland A."/>
            <person name="Cheng J.F."/>
            <person name="Chen F."/>
            <person name="Bruce D."/>
            <person name="Goodwin L."/>
            <person name="Pitluck S."/>
            <person name="Ivanova N."/>
            <person name="Mavromatis K."/>
            <person name="Mikhailova N."/>
            <person name="Pati A."/>
            <person name="Chen A."/>
            <person name="Palaniappan K."/>
            <person name="Land M."/>
            <person name="Hauser L."/>
            <person name="Chang Y.J."/>
            <person name="Jeffries C.D."/>
            <person name="Chain P."/>
            <person name="Saunders E."/>
            <person name="Detter J.C."/>
            <person name="Brettin T."/>
            <person name="Rohde M."/>
            <person name="Goker M."/>
            <person name="Bristow J."/>
            <person name="Eisen J.A."/>
            <person name="Markowitz V."/>
            <person name="Hugenholtz P."/>
            <person name="Kyrpides N.C."/>
            <person name="Klenk H.P."/>
            <person name="Lucas S."/>
        </authorList>
    </citation>
    <scope>NUCLEOTIDE SEQUENCE [LARGE SCALE GENOMIC DNA]</scope>
    <source>
        <strain evidence="6">ATCC 43595 / DSM 2588 / LMG 13176 / NBRC 15968 / NCIMB 11800 / UQM 2034</strain>
    </source>
</reference>
<keyword evidence="2" id="KW-0238">DNA-binding</keyword>
<dbReference type="PROSITE" id="PS01124">
    <property type="entry name" value="HTH_ARAC_FAMILY_2"/>
    <property type="match status" value="1"/>
</dbReference>
<evidence type="ECO:0000256" key="3">
    <source>
        <dbReference type="ARBA" id="ARBA00023163"/>
    </source>
</evidence>
<gene>
    <name evidence="5" type="ordered locus">Cpin_4585</name>
</gene>
<dbReference type="PRINTS" id="PR00032">
    <property type="entry name" value="HTHARAC"/>
</dbReference>
<dbReference type="RefSeq" id="WP_012792195.1">
    <property type="nucleotide sequence ID" value="NC_013132.1"/>
</dbReference>
<dbReference type="AlphaFoldDB" id="A0A979G7F8"/>
<dbReference type="InterPro" id="IPR020449">
    <property type="entry name" value="Tscrpt_reg_AraC-type_HTH"/>
</dbReference>
<dbReference type="PROSITE" id="PS00041">
    <property type="entry name" value="HTH_ARAC_FAMILY_1"/>
    <property type="match status" value="1"/>
</dbReference>
<dbReference type="InterPro" id="IPR009057">
    <property type="entry name" value="Homeodomain-like_sf"/>
</dbReference>
<dbReference type="InterPro" id="IPR018060">
    <property type="entry name" value="HTH_AraC"/>
</dbReference>
<proteinExistence type="predicted"/>
<dbReference type="OrthoDB" id="4480133at2"/>
<dbReference type="Proteomes" id="UP000002215">
    <property type="component" value="Chromosome"/>
</dbReference>